<sequence length="164" mass="17187">MPLPTPAPLPVEPAPSMYWRRVFPGQAAQVRAVRAFAACLLADFPAVEDVLLVLDELAVNALRHTRSGRPGGRFGVEVRCNLAGVTVSVTDQGGPTEPRLGPLTDPGDLAESGRGLLTVAALATSWSWSGTPCSRTVHATFAQRLPFVAQSGDLLGSGCSVDEP</sequence>
<dbReference type="STRING" id="471852.Tcur_1448"/>
<dbReference type="Pfam" id="PF13581">
    <property type="entry name" value="HATPase_c_2"/>
    <property type="match status" value="1"/>
</dbReference>
<dbReference type="InterPro" id="IPR050267">
    <property type="entry name" value="Anti-sigma-factor_SerPK"/>
</dbReference>
<evidence type="ECO:0000313" key="3">
    <source>
        <dbReference type="EMBL" id="ACY97027.1"/>
    </source>
</evidence>
<organism evidence="3 4">
    <name type="scientific">Thermomonospora curvata (strain ATCC 19995 / DSM 43183 / JCM 3096 / KCTC 9072 / NBRC 15933 / NCIMB 10081 / Henssen B9)</name>
    <dbReference type="NCBI Taxonomy" id="471852"/>
    <lineage>
        <taxon>Bacteria</taxon>
        <taxon>Bacillati</taxon>
        <taxon>Actinomycetota</taxon>
        <taxon>Actinomycetes</taxon>
        <taxon>Streptosporangiales</taxon>
        <taxon>Thermomonosporaceae</taxon>
        <taxon>Thermomonospora</taxon>
    </lineage>
</organism>
<keyword evidence="3" id="KW-0808">Transferase</keyword>
<dbReference type="OrthoDB" id="3478281at2"/>
<name>D1AAL7_THECD</name>
<dbReference type="InterPro" id="IPR003594">
    <property type="entry name" value="HATPase_dom"/>
</dbReference>
<proteinExistence type="predicted"/>
<reference evidence="3 4" key="1">
    <citation type="journal article" date="2011" name="Stand. Genomic Sci.">
        <title>Complete genome sequence of Thermomonospora curvata type strain (B9).</title>
        <authorList>
            <person name="Chertkov O."/>
            <person name="Sikorski J."/>
            <person name="Nolan M."/>
            <person name="Lapidus A."/>
            <person name="Lucas S."/>
            <person name="Del Rio T.G."/>
            <person name="Tice H."/>
            <person name="Cheng J.F."/>
            <person name="Goodwin L."/>
            <person name="Pitluck S."/>
            <person name="Liolios K."/>
            <person name="Ivanova N."/>
            <person name="Mavromatis K."/>
            <person name="Mikhailova N."/>
            <person name="Ovchinnikova G."/>
            <person name="Pati A."/>
            <person name="Chen A."/>
            <person name="Palaniappan K."/>
            <person name="Djao O.D."/>
            <person name="Land M."/>
            <person name="Hauser L."/>
            <person name="Chang Y.J."/>
            <person name="Jeffries C.D."/>
            <person name="Brettin T."/>
            <person name="Han C."/>
            <person name="Detter J.C."/>
            <person name="Rohde M."/>
            <person name="Goker M."/>
            <person name="Woyke T."/>
            <person name="Bristow J."/>
            <person name="Eisen J.A."/>
            <person name="Markowitz V."/>
            <person name="Hugenholtz P."/>
            <person name="Klenk H.P."/>
            <person name="Kyrpides N.C."/>
        </authorList>
    </citation>
    <scope>NUCLEOTIDE SEQUENCE [LARGE SCALE GENOMIC DNA]</scope>
    <source>
        <strain evidence="4">ATCC 19995 / DSM 43183 / JCM 3096 / KCTC 9072 / NBRC 15933 / NCIMB 10081 / Henssen B9</strain>
    </source>
</reference>
<dbReference type="KEGG" id="tcu:Tcur_1448"/>
<dbReference type="GO" id="GO:0004674">
    <property type="term" value="F:protein serine/threonine kinase activity"/>
    <property type="evidence" value="ECO:0007669"/>
    <property type="project" value="UniProtKB-KW"/>
</dbReference>
<dbReference type="PANTHER" id="PTHR35526">
    <property type="entry name" value="ANTI-SIGMA-F FACTOR RSBW-RELATED"/>
    <property type="match status" value="1"/>
</dbReference>
<dbReference type="CDD" id="cd16936">
    <property type="entry name" value="HATPase_RsbW-like"/>
    <property type="match status" value="1"/>
</dbReference>
<evidence type="ECO:0000259" key="2">
    <source>
        <dbReference type="Pfam" id="PF13581"/>
    </source>
</evidence>
<keyword evidence="1 3" id="KW-0723">Serine/threonine-protein kinase</keyword>
<dbReference type="PANTHER" id="PTHR35526:SF3">
    <property type="entry name" value="ANTI-SIGMA-F FACTOR RSBW"/>
    <property type="match status" value="1"/>
</dbReference>
<dbReference type="RefSeq" id="WP_012851811.1">
    <property type="nucleotide sequence ID" value="NC_013510.1"/>
</dbReference>
<feature type="domain" description="Histidine kinase/HSP90-like ATPase" evidence="2">
    <location>
        <begin position="24"/>
        <end position="132"/>
    </location>
</feature>
<dbReference type="EMBL" id="CP001738">
    <property type="protein sequence ID" value="ACY97027.1"/>
    <property type="molecule type" value="Genomic_DNA"/>
</dbReference>
<dbReference type="eggNOG" id="COG2172">
    <property type="taxonomic scope" value="Bacteria"/>
</dbReference>
<dbReference type="Gene3D" id="3.30.565.10">
    <property type="entry name" value="Histidine kinase-like ATPase, C-terminal domain"/>
    <property type="match status" value="1"/>
</dbReference>
<dbReference type="HOGENOM" id="CLU_090336_23_0_11"/>
<dbReference type="Proteomes" id="UP000001918">
    <property type="component" value="Chromosome"/>
</dbReference>
<accession>D1AAL7</accession>
<dbReference type="SUPFAM" id="SSF55874">
    <property type="entry name" value="ATPase domain of HSP90 chaperone/DNA topoisomerase II/histidine kinase"/>
    <property type="match status" value="1"/>
</dbReference>
<keyword evidence="3" id="KW-0418">Kinase</keyword>
<keyword evidence="4" id="KW-1185">Reference proteome</keyword>
<gene>
    <name evidence="3" type="ordered locus">Tcur_1448</name>
</gene>
<protein>
    <submittedName>
        <fullName evidence="3">Putative anti-sigma regulatory factor, serine/threonine protein kinase</fullName>
    </submittedName>
</protein>
<dbReference type="AlphaFoldDB" id="D1AAL7"/>
<dbReference type="InterPro" id="IPR036890">
    <property type="entry name" value="HATPase_C_sf"/>
</dbReference>
<evidence type="ECO:0000313" key="4">
    <source>
        <dbReference type="Proteomes" id="UP000001918"/>
    </source>
</evidence>
<evidence type="ECO:0000256" key="1">
    <source>
        <dbReference type="ARBA" id="ARBA00022527"/>
    </source>
</evidence>